<keyword evidence="1" id="KW-0344">Guanine-nucleotide releasing factor</keyword>
<feature type="repeat" description="RCC1" evidence="3">
    <location>
        <begin position="704"/>
        <end position="750"/>
    </location>
</feature>
<dbReference type="EMBL" id="NBCO01000021">
    <property type="protein sequence ID" value="ORC87615.1"/>
    <property type="molecule type" value="Genomic_DNA"/>
</dbReference>
<feature type="repeat" description="RCC1" evidence="3">
    <location>
        <begin position="322"/>
        <end position="373"/>
    </location>
</feature>
<dbReference type="InterPro" id="IPR051553">
    <property type="entry name" value="Ran_GTPase-activating"/>
</dbReference>
<evidence type="ECO:0000256" key="1">
    <source>
        <dbReference type="ARBA" id="ARBA00022658"/>
    </source>
</evidence>
<feature type="repeat" description="RCC1" evidence="3">
    <location>
        <begin position="201"/>
        <end position="270"/>
    </location>
</feature>
<dbReference type="SUPFAM" id="SSF50985">
    <property type="entry name" value="RCC1/BLIP-II"/>
    <property type="match status" value="3"/>
</dbReference>
<dbReference type="PANTHER" id="PTHR45982">
    <property type="entry name" value="REGULATOR OF CHROMOSOME CONDENSATION"/>
    <property type="match status" value="1"/>
</dbReference>
<dbReference type="InterPro" id="IPR058923">
    <property type="entry name" value="RCC1-like_dom"/>
</dbReference>
<evidence type="ECO:0000256" key="2">
    <source>
        <dbReference type="ARBA" id="ARBA00022737"/>
    </source>
</evidence>
<dbReference type="Pfam" id="PF00415">
    <property type="entry name" value="RCC1"/>
    <property type="match status" value="3"/>
</dbReference>
<dbReference type="STRING" id="67003.A0A1X0NSD6"/>
<dbReference type="RefSeq" id="XP_028881681.1">
    <property type="nucleotide sequence ID" value="XM_029027071.1"/>
</dbReference>
<dbReference type="Gene3D" id="2.130.10.30">
    <property type="entry name" value="Regulator of chromosome condensation 1/beta-lactamase-inhibitor protein II"/>
    <property type="match status" value="4"/>
</dbReference>
<feature type="repeat" description="RCC1" evidence="3">
    <location>
        <begin position="149"/>
        <end position="200"/>
    </location>
</feature>
<dbReference type="VEuPathDB" id="TriTrypDB:TM35_000212210"/>
<dbReference type="InterPro" id="IPR009091">
    <property type="entry name" value="RCC1/BLIP-II"/>
</dbReference>
<feature type="domain" description="RCC1-like" evidence="4">
    <location>
        <begin position="439"/>
        <end position="805"/>
    </location>
</feature>
<feature type="repeat" description="RCC1" evidence="3">
    <location>
        <begin position="530"/>
        <end position="585"/>
    </location>
</feature>
<evidence type="ECO:0000256" key="3">
    <source>
        <dbReference type="PROSITE-ProRule" id="PRU00235"/>
    </source>
</evidence>
<feature type="repeat" description="RCC1" evidence="3">
    <location>
        <begin position="654"/>
        <end position="703"/>
    </location>
</feature>
<keyword evidence="6" id="KW-1185">Reference proteome</keyword>
<evidence type="ECO:0000313" key="6">
    <source>
        <dbReference type="Proteomes" id="UP000192257"/>
    </source>
</evidence>
<dbReference type="PROSITE" id="PS00626">
    <property type="entry name" value="RCC1_2"/>
    <property type="match status" value="1"/>
</dbReference>
<reference evidence="5 6" key="1">
    <citation type="submission" date="2017-03" db="EMBL/GenBank/DDBJ databases">
        <title>An alternative strategy for trypanosome survival in the mammalian bloodstream revealed through genome and transcriptome analysis of the ubiquitous bovine parasite Trypanosoma (Megatrypanum) theileri.</title>
        <authorList>
            <person name="Kelly S."/>
            <person name="Ivens A."/>
            <person name="Mott A."/>
            <person name="O'Neill E."/>
            <person name="Emms D."/>
            <person name="Macleod O."/>
            <person name="Voorheis P."/>
            <person name="Matthews J."/>
            <person name="Matthews K."/>
            <person name="Carrington M."/>
        </authorList>
    </citation>
    <scope>NUCLEOTIDE SEQUENCE [LARGE SCALE GENOMIC DNA]</scope>
    <source>
        <strain evidence="5">Edinburgh</strain>
    </source>
</reference>
<dbReference type="OrthoDB" id="8068875at2759"/>
<dbReference type="GeneID" id="39986851"/>
<dbReference type="Proteomes" id="UP000192257">
    <property type="component" value="Unassembled WGS sequence"/>
</dbReference>
<keyword evidence="2" id="KW-0677">Repeat</keyword>
<name>A0A1X0NSD6_9TRYP</name>
<feature type="repeat" description="RCC1" evidence="3">
    <location>
        <begin position="271"/>
        <end position="321"/>
    </location>
</feature>
<dbReference type="Pfam" id="PF25390">
    <property type="entry name" value="WD40_RLD"/>
    <property type="match status" value="1"/>
</dbReference>
<evidence type="ECO:0000259" key="4">
    <source>
        <dbReference type="Pfam" id="PF25390"/>
    </source>
</evidence>
<proteinExistence type="predicted"/>
<organism evidence="5 6">
    <name type="scientific">Trypanosoma theileri</name>
    <dbReference type="NCBI Taxonomy" id="67003"/>
    <lineage>
        <taxon>Eukaryota</taxon>
        <taxon>Discoba</taxon>
        <taxon>Euglenozoa</taxon>
        <taxon>Kinetoplastea</taxon>
        <taxon>Metakinetoplastina</taxon>
        <taxon>Trypanosomatida</taxon>
        <taxon>Trypanosomatidae</taxon>
        <taxon>Trypanosoma</taxon>
    </lineage>
</organism>
<gene>
    <name evidence="5" type="ORF">TM35_000212210</name>
</gene>
<feature type="repeat" description="RCC1" evidence="3">
    <location>
        <begin position="586"/>
        <end position="653"/>
    </location>
</feature>
<comment type="caution">
    <text evidence="5">The sequence shown here is derived from an EMBL/GenBank/DDBJ whole genome shotgun (WGS) entry which is preliminary data.</text>
</comment>
<evidence type="ECO:0000313" key="5">
    <source>
        <dbReference type="EMBL" id="ORC87615.1"/>
    </source>
</evidence>
<feature type="repeat" description="RCC1" evidence="3">
    <location>
        <begin position="468"/>
        <end position="529"/>
    </location>
</feature>
<dbReference type="PRINTS" id="PR00633">
    <property type="entry name" value="RCCNDNSATION"/>
</dbReference>
<dbReference type="PANTHER" id="PTHR45982:SF1">
    <property type="entry name" value="REGULATOR OF CHROMOSOME CONDENSATION"/>
    <property type="match status" value="1"/>
</dbReference>
<sequence>MSGTYGPLGDLYMDLDASEDVRHLLRRYIEGDGVLLGWGLCRDGELGTGARGNLITPLIIYTRDKPLRVGCSSLTSYWLGAHGTIFTMGSGSWGELGVDNPKMCPLVTCTENGLPIAVVQVELPAFSPENMLVDVQGGFAFVASLTVRGDVFLWGANNYGQCTRMMEIKCCAIPQRLRIPGEKVIQVGCSNYGVLALTASGSIYGWGYIGLLGEERSIRSQVSSDSIKTVYNGNEPRITVIDPIRVNMLENKSIVSLRVGPWHAVAISSDGKAYSWGMGKNGRLGHGNEDNVMTPKLISTLGSNVVEASCGSFHTCFVTKDGSAFACGDNKGGQCGVVGEMMLTTCQRIYVPSTRKVISVFCGRHHTLLLLETGEVMAYGTGLGLGLGLGQGMRLVRGMSIIDNYTSLSISGGVCHNFSLAIPKNLVLVIIGLAHRGVPTALNVIALKDGMLCAALGNGFSILVNRRGCCYAFGLGGWGQLGMDLQGVKDATPDRVPVMRHAARIPYLSRTTITHVSAGVSFTLAVSEGQRVFAWGSNLYGQCGLGVNPKEYNRINEPQEITWLADKLIVQVACGCYFALALSATGEVYSWGMIECCGNGLEPLPSIVPKNIIMGPVGPESRASILLPAKISGLSNIVSIGAGAWHAVALNAIGEVFTWGLGSLGRLGLGFEEDRYTPTKITLRAFITRVGCGIFSSYAISDTGSLYVWGSNDKQHLSHAPGRLLHPTHVLDDVKEVAVGKYYMIALTRSGELRFTGTLEHDNGVYVSHSLQDTDTIPPMLTKGSMEVEGFRPLRVYGGAEHAFVLMEKDSIPPHVITSLHYALRDQPENIIKRSIGRNLEEEKSKAR</sequence>
<dbReference type="AlphaFoldDB" id="A0A1X0NSD6"/>
<protein>
    <submittedName>
        <fullName evidence="5">Regulator of chromosome condensation</fullName>
    </submittedName>
</protein>
<accession>A0A1X0NSD6</accession>
<dbReference type="PROSITE" id="PS50012">
    <property type="entry name" value="RCC1_3"/>
    <property type="match status" value="9"/>
</dbReference>
<dbReference type="InterPro" id="IPR000408">
    <property type="entry name" value="Reg_chr_condens"/>
</dbReference>